<comment type="catalytic activity">
    <reaction evidence="1">
        <text>Hydrolysis of terminal (1-&gt;4)-linked alpha-D-glucose residues successively from non-reducing ends of the chains with release of beta-D-glucose.</text>
        <dbReference type="EC" id="3.2.1.3"/>
    </reaction>
</comment>
<dbReference type="RefSeq" id="WP_058482961.1">
    <property type="nucleotide sequence ID" value="NZ_CAAAII010000003.1"/>
</dbReference>
<dbReference type="InterPro" id="IPR011613">
    <property type="entry name" value="GH15-like"/>
</dbReference>
<evidence type="ECO:0000256" key="3">
    <source>
        <dbReference type="ARBA" id="ARBA00012593"/>
    </source>
</evidence>
<dbReference type="GO" id="GO:0004339">
    <property type="term" value="F:glucan 1,4-alpha-glucosidase activity"/>
    <property type="evidence" value="ECO:0007669"/>
    <property type="project" value="UniProtKB-EC"/>
</dbReference>
<feature type="domain" description="GH15-like" evidence="9">
    <location>
        <begin position="39"/>
        <end position="417"/>
    </location>
</feature>
<keyword evidence="11" id="KW-1185">Reference proteome</keyword>
<evidence type="ECO:0000256" key="4">
    <source>
        <dbReference type="ARBA" id="ARBA00022801"/>
    </source>
</evidence>
<feature type="chain" id="PRO_5006918382" description="glucan 1,4-alpha-glucosidase" evidence="8">
    <location>
        <begin position="19"/>
        <end position="432"/>
    </location>
</feature>
<dbReference type="STRING" id="452.Lspi_1028"/>
<sequence>MKRILTLLLYIFLPGAFAGVFSPDDVATFKKHFIANITGDGAIMASPSTAHPDYYYDWVRDSAIAMSLIETWYENNPNEQDKEKLLHYVQWVERTQHQQETLPGYDILGEPKFYLNGLPYQEPWGRPQNDGPALRALTLIRFARVLLDNQGSEYVREHLYGGSLDPLRMGVIKMDLEYTAHHWQDKNFDLWEEVYGHHFFTAMAQRKALLEGAKLARRMQDNQAAAYYELQARLLGQRLNQHIDSRNGLIQATLPPHSGPIKTLELDSAVLLAVLLVNNNDGMFAPDNTSVIKTAAALKKQFQSLFPINRNHHKAVLFGRYPGDTYDGYSSDSTGNPWFILTAAMAEYYYTLADSLPPTRKNMPLIKQHIEEGDNYLNLVKQYAGDRTLSEQINLETGVQQGARSLTWSYVAVLRAIAMQEKLSKKAESMPR</sequence>
<dbReference type="EC" id="3.2.1.3" evidence="3"/>
<protein>
    <recommendedName>
        <fullName evidence="3">glucan 1,4-alpha-glucosidase</fullName>
        <ecNumber evidence="3">3.2.1.3</ecNumber>
    </recommendedName>
</protein>
<keyword evidence="6" id="KW-0326">Glycosidase</keyword>
<evidence type="ECO:0000256" key="2">
    <source>
        <dbReference type="ARBA" id="ARBA00006188"/>
    </source>
</evidence>
<evidence type="ECO:0000313" key="11">
    <source>
        <dbReference type="Proteomes" id="UP000054877"/>
    </source>
</evidence>
<evidence type="ECO:0000256" key="8">
    <source>
        <dbReference type="SAM" id="SignalP"/>
    </source>
</evidence>
<dbReference type="PANTHER" id="PTHR31616">
    <property type="entry name" value="TREHALASE"/>
    <property type="match status" value="1"/>
</dbReference>
<dbReference type="PANTHER" id="PTHR31616:SF9">
    <property type="entry name" value="GLUCOAMYLASE, INTRACELLULAR SPORULATION-SPECIFIC"/>
    <property type="match status" value="1"/>
</dbReference>
<feature type="signal peptide" evidence="8">
    <location>
        <begin position="1"/>
        <end position="18"/>
    </location>
</feature>
<evidence type="ECO:0000256" key="1">
    <source>
        <dbReference type="ARBA" id="ARBA00001863"/>
    </source>
</evidence>
<dbReference type="Proteomes" id="UP000054877">
    <property type="component" value="Unassembled WGS sequence"/>
</dbReference>
<evidence type="ECO:0000256" key="5">
    <source>
        <dbReference type="ARBA" id="ARBA00023277"/>
    </source>
</evidence>
<evidence type="ECO:0000256" key="7">
    <source>
        <dbReference type="ARBA" id="ARBA00023326"/>
    </source>
</evidence>
<dbReference type="SUPFAM" id="SSF48208">
    <property type="entry name" value="Six-hairpin glycosidases"/>
    <property type="match status" value="1"/>
</dbReference>
<evidence type="ECO:0000256" key="6">
    <source>
        <dbReference type="ARBA" id="ARBA00023295"/>
    </source>
</evidence>
<reference evidence="10 11" key="1">
    <citation type="submission" date="2015-11" db="EMBL/GenBank/DDBJ databases">
        <title>Genomic analysis of 38 Legionella species identifies large and diverse effector repertoires.</title>
        <authorList>
            <person name="Burstein D."/>
            <person name="Amaro F."/>
            <person name="Zusman T."/>
            <person name="Lifshitz Z."/>
            <person name="Cohen O."/>
            <person name="Gilbert J.A."/>
            <person name="Pupko T."/>
            <person name="Shuman H.A."/>
            <person name="Segal G."/>
        </authorList>
    </citation>
    <scope>NUCLEOTIDE SEQUENCE [LARGE SCALE GENOMIC DNA]</scope>
    <source>
        <strain evidence="10 11">Mt.St.Helens-9</strain>
    </source>
</reference>
<evidence type="ECO:0000313" key="10">
    <source>
        <dbReference type="EMBL" id="KTD64861.1"/>
    </source>
</evidence>
<dbReference type="AlphaFoldDB" id="A0A0W0Z6W9"/>
<dbReference type="PRINTS" id="PR00736">
    <property type="entry name" value="GLHYDRLASE15"/>
</dbReference>
<dbReference type="PATRIC" id="fig|452.5.peg.1126"/>
<accession>A0A0W0Z6W9</accession>
<comment type="caution">
    <text evidence="10">The sequence shown here is derived from an EMBL/GenBank/DDBJ whole genome shotgun (WGS) entry which is preliminary data.</text>
</comment>
<comment type="similarity">
    <text evidence="2">Belongs to the glycosyl hydrolase 15 family.</text>
</comment>
<evidence type="ECO:0000259" key="9">
    <source>
        <dbReference type="Pfam" id="PF00723"/>
    </source>
</evidence>
<keyword evidence="8" id="KW-0732">Signal</keyword>
<name>A0A0W0Z6W9_LEGSP</name>
<proteinExistence type="inferred from homology"/>
<dbReference type="GO" id="GO:0000272">
    <property type="term" value="P:polysaccharide catabolic process"/>
    <property type="evidence" value="ECO:0007669"/>
    <property type="project" value="UniProtKB-KW"/>
</dbReference>
<dbReference type="Pfam" id="PF00723">
    <property type="entry name" value="Glyco_hydro_15"/>
    <property type="match status" value="1"/>
</dbReference>
<dbReference type="OrthoDB" id="5641212at2"/>
<dbReference type="EMBL" id="LNYX01000012">
    <property type="protein sequence ID" value="KTD64861.1"/>
    <property type="molecule type" value="Genomic_DNA"/>
</dbReference>
<keyword evidence="5" id="KW-0119">Carbohydrate metabolism</keyword>
<organism evidence="10 11">
    <name type="scientific">Legionella spiritensis</name>
    <dbReference type="NCBI Taxonomy" id="452"/>
    <lineage>
        <taxon>Bacteria</taxon>
        <taxon>Pseudomonadati</taxon>
        <taxon>Pseudomonadota</taxon>
        <taxon>Gammaproteobacteria</taxon>
        <taxon>Legionellales</taxon>
        <taxon>Legionellaceae</taxon>
        <taxon>Legionella</taxon>
    </lineage>
</organism>
<gene>
    <name evidence="10" type="ORF">Lspi_1028</name>
</gene>
<dbReference type="Gene3D" id="1.50.10.10">
    <property type="match status" value="1"/>
</dbReference>
<dbReference type="InterPro" id="IPR008928">
    <property type="entry name" value="6-hairpin_glycosidase_sf"/>
</dbReference>
<keyword evidence="7" id="KW-0624">Polysaccharide degradation</keyword>
<keyword evidence="4" id="KW-0378">Hydrolase</keyword>
<dbReference type="InterPro" id="IPR012341">
    <property type="entry name" value="6hp_glycosidase-like_sf"/>
</dbReference>
<dbReference type="InterPro" id="IPR000165">
    <property type="entry name" value="Glucoamylase"/>
</dbReference>